<dbReference type="AlphaFoldDB" id="A0A840ID48"/>
<dbReference type="InterPro" id="IPR051604">
    <property type="entry name" value="Ergot_Alk_Oxidoreductase"/>
</dbReference>
<proteinExistence type="predicted"/>
<gene>
    <name evidence="2" type="ORF">BDZ31_002453</name>
</gene>
<feature type="domain" description="NmrA-like" evidence="1">
    <location>
        <begin position="5"/>
        <end position="260"/>
    </location>
</feature>
<reference evidence="2 3" key="1">
    <citation type="submission" date="2020-08" db="EMBL/GenBank/DDBJ databases">
        <title>Genomic Encyclopedia of Archaeal and Bacterial Type Strains, Phase II (KMG-II): from individual species to whole genera.</title>
        <authorList>
            <person name="Goeker M."/>
        </authorList>
    </citation>
    <scope>NUCLEOTIDE SEQUENCE [LARGE SCALE GENOMIC DNA]</scope>
    <source>
        <strain evidence="2 3">DSM 23288</strain>
    </source>
</reference>
<accession>A0A840ID48</accession>
<dbReference type="InterPro" id="IPR036291">
    <property type="entry name" value="NAD(P)-bd_dom_sf"/>
</dbReference>
<dbReference type="PANTHER" id="PTHR43162">
    <property type="match status" value="1"/>
</dbReference>
<sequence length="288" mass="30307">MSAPAIAVVGAGGATGAAVVRALARRGDVAVRGVVRRAEAEQAAREAGAATVARADLADADALEAALDGADAVYVVPPVFHPQEDALVAGAVAAARRAGVGRFVAHSVLHPFTPAMRHHGRKARWELAVREAPLRWTILQPAMYAQTVLRSFRRSPSADAFLAPYSLDARFDVVDLDDVAEVAARVLVEPGHDAATYELAGPQRHALRELVDAIGRALGRPLGARVAAPGEVPVPAGFSRSQTADLHAMYAHYDAHGLTGNANVLRWLLGREPTSFEEVARRELAAAG</sequence>
<dbReference type="SUPFAM" id="SSF51735">
    <property type="entry name" value="NAD(P)-binding Rossmann-fold domains"/>
    <property type="match status" value="1"/>
</dbReference>
<dbReference type="Pfam" id="PF05368">
    <property type="entry name" value="NmrA"/>
    <property type="match status" value="1"/>
</dbReference>
<protein>
    <submittedName>
        <fullName evidence="2">Uncharacterized protein YbjT (DUF2867 family)</fullName>
    </submittedName>
</protein>
<evidence type="ECO:0000313" key="2">
    <source>
        <dbReference type="EMBL" id="MBB4662867.1"/>
    </source>
</evidence>
<dbReference type="Proteomes" id="UP000585272">
    <property type="component" value="Unassembled WGS sequence"/>
</dbReference>
<keyword evidence="3" id="KW-1185">Reference proteome</keyword>
<name>A0A840ID48_9ACTN</name>
<dbReference type="InterPro" id="IPR008030">
    <property type="entry name" value="NmrA-like"/>
</dbReference>
<dbReference type="EMBL" id="JACHNU010000002">
    <property type="protein sequence ID" value="MBB4662867.1"/>
    <property type="molecule type" value="Genomic_DNA"/>
</dbReference>
<organism evidence="2 3">
    <name type="scientific">Conexibacter arvalis</name>
    <dbReference type="NCBI Taxonomy" id="912552"/>
    <lineage>
        <taxon>Bacteria</taxon>
        <taxon>Bacillati</taxon>
        <taxon>Actinomycetota</taxon>
        <taxon>Thermoleophilia</taxon>
        <taxon>Solirubrobacterales</taxon>
        <taxon>Conexibacteraceae</taxon>
        <taxon>Conexibacter</taxon>
    </lineage>
</organism>
<dbReference type="Gene3D" id="3.90.25.10">
    <property type="entry name" value="UDP-galactose 4-epimerase, domain 1"/>
    <property type="match status" value="1"/>
</dbReference>
<dbReference type="RefSeq" id="WP_183342376.1">
    <property type="nucleotide sequence ID" value="NZ_JACHNU010000002.1"/>
</dbReference>
<dbReference type="Gene3D" id="3.40.50.720">
    <property type="entry name" value="NAD(P)-binding Rossmann-like Domain"/>
    <property type="match status" value="1"/>
</dbReference>
<evidence type="ECO:0000259" key="1">
    <source>
        <dbReference type="Pfam" id="PF05368"/>
    </source>
</evidence>
<dbReference type="PANTHER" id="PTHR43162:SF1">
    <property type="entry name" value="PRESTALK A DIFFERENTIATION PROTEIN A"/>
    <property type="match status" value="1"/>
</dbReference>
<comment type="caution">
    <text evidence="2">The sequence shown here is derived from an EMBL/GenBank/DDBJ whole genome shotgun (WGS) entry which is preliminary data.</text>
</comment>
<evidence type="ECO:0000313" key="3">
    <source>
        <dbReference type="Proteomes" id="UP000585272"/>
    </source>
</evidence>